<reference evidence="5" key="1">
    <citation type="submission" date="2022-05" db="EMBL/GenBank/DDBJ databases">
        <authorList>
            <person name="Pankratov T."/>
        </authorList>
    </citation>
    <scope>NUCLEOTIDE SEQUENCE</scope>
    <source>
        <strain evidence="5">BP6-180914</strain>
    </source>
</reference>
<keyword evidence="4" id="KW-0732">Signal</keyword>
<proteinExistence type="inferred from homology"/>
<dbReference type="InterPro" id="IPR006059">
    <property type="entry name" value="SBP"/>
</dbReference>
<evidence type="ECO:0000313" key="6">
    <source>
        <dbReference type="Proteomes" id="UP001165667"/>
    </source>
</evidence>
<evidence type="ECO:0000313" key="5">
    <source>
        <dbReference type="EMBL" id="MCW6507317.1"/>
    </source>
</evidence>
<evidence type="ECO:0000256" key="1">
    <source>
        <dbReference type="ARBA" id="ARBA00004418"/>
    </source>
</evidence>
<dbReference type="SUPFAM" id="SSF53850">
    <property type="entry name" value="Periplasmic binding protein-like II"/>
    <property type="match status" value="1"/>
</dbReference>
<protein>
    <submittedName>
        <fullName evidence="5">Extracellular solute-binding protein</fullName>
    </submittedName>
</protein>
<feature type="signal peptide" evidence="4">
    <location>
        <begin position="1"/>
        <end position="25"/>
    </location>
</feature>
<gene>
    <name evidence="5" type="ORF">M8523_04705</name>
</gene>
<sequence>MKGLWKNVAAASALALLGLGSAAEAKTQIVWWDFLAGGDGVRMKALISAFQKDNPDIEINATTLEWGVPFYTKVQTSAAIGQGPDVMTYHLSRLPLGVSTGTLRPFTDDELKSVGLTKDDYFASDWDAAHVDGKLYAVPLDIHSIVLYYNKDLLKKAGLLGDDGKPKGFDGLDNFNAALKALTDAGSGHYALSMHNGQPDGSSVWRIFYTLLSQQGGTFMKDGKVLDGDNLGKAEKALNAMANWAAQGWMPKNTTYPSSIALFTSGKAAMHINGVWEVPTMVDLAKQNKLGFEWGAIPVPTLFEHPATWADSHAFAIPNRKGNDIAPDKLKAVLTTIAWINKHSIDWASAGHIPAYKPVTESPAFETLKPNADYSALAKTAVFDPKSTITGVASPAYDAATNFMEPAVNGQMDAKSAIEQTRDELQNALQ</sequence>
<evidence type="ECO:0000256" key="4">
    <source>
        <dbReference type="SAM" id="SignalP"/>
    </source>
</evidence>
<dbReference type="AlphaFoldDB" id="A0AA41Z117"/>
<dbReference type="PANTHER" id="PTHR43649">
    <property type="entry name" value="ARABINOSE-BINDING PROTEIN-RELATED"/>
    <property type="match status" value="1"/>
</dbReference>
<comment type="caution">
    <text evidence="5">The sequence shown here is derived from an EMBL/GenBank/DDBJ whole genome shotgun (WGS) entry which is preliminary data.</text>
</comment>
<feature type="chain" id="PRO_5041465767" evidence="4">
    <location>
        <begin position="26"/>
        <end position="430"/>
    </location>
</feature>
<dbReference type="InterPro" id="IPR050490">
    <property type="entry name" value="Bact_solute-bd_prot1"/>
</dbReference>
<keyword evidence="3" id="KW-0574">Periplasm</keyword>
<comment type="subcellular location">
    <subcellularLocation>
        <location evidence="1">Periplasm</location>
    </subcellularLocation>
</comment>
<dbReference type="Pfam" id="PF01547">
    <property type="entry name" value="SBP_bac_1"/>
    <property type="match status" value="1"/>
</dbReference>
<dbReference type="Proteomes" id="UP001165667">
    <property type="component" value="Unassembled WGS sequence"/>
</dbReference>
<dbReference type="RefSeq" id="WP_282583676.1">
    <property type="nucleotide sequence ID" value="NZ_JAMOIM010000002.1"/>
</dbReference>
<dbReference type="PANTHER" id="PTHR43649:SF14">
    <property type="entry name" value="BLR3389 PROTEIN"/>
    <property type="match status" value="1"/>
</dbReference>
<dbReference type="EMBL" id="JAMOIM010000002">
    <property type="protein sequence ID" value="MCW6507317.1"/>
    <property type="molecule type" value="Genomic_DNA"/>
</dbReference>
<evidence type="ECO:0000256" key="3">
    <source>
        <dbReference type="ARBA" id="ARBA00022764"/>
    </source>
</evidence>
<dbReference type="Gene3D" id="3.40.190.10">
    <property type="entry name" value="Periplasmic binding protein-like II"/>
    <property type="match status" value="1"/>
</dbReference>
<keyword evidence="6" id="KW-1185">Reference proteome</keyword>
<accession>A0AA41Z117</accession>
<comment type="similarity">
    <text evidence="2">Belongs to the bacterial solute-binding protein 1 family.</text>
</comment>
<organism evidence="5 6">
    <name type="scientific">Lichenifustis flavocetrariae</name>
    <dbReference type="NCBI Taxonomy" id="2949735"/>
    <lineage>
        <taxon>Bacteria</taxon>
        <taxon>Pseudomonadati</taxon>
        <taxon>Pseudomonadota</taxon>
        <taxon>Alphaproteobacteria</taxon>
        <taxon>Hyphomicrobiales</taxon>
        <taxon>Lichenihabitantaceae</taxon>
        <taxon>Lichenifustis</taxon>
    </lineage>
</organism>
<dbReference type="GO" id="GO:0042597">
    <property type="term" value="C:periplasmic space"/>
    <property type="evidence" value="ECO:0007669"/>
    <property type="project" value="UniProtKB-SubCell"/>
</dbReference>
<name>A0AA41Z117_9HYPH</name>
<evidence type="ECO:0000256" key="2">
    <source>
        <dbReference type="ARBA" id="ARBA00008520"/>
    </source>
</evidence>